<keyword evidence="1" id="KW-0433">Leucine-rich repeat</keyword>
<reference evidence="4 5" key="1">
    <citation type="submission" date="2016-11" db="EMBL/GenBank/DDBJ databases">
        <title>The macronuclear genome of Stentor coeruleus: a giant cell with tiny introns.</title>
        <authorList>
            <person name="Slabodnick M."/>
            <person name="Ruby J.G."/>
            <person name="Reiff S.B."/>
            <person name="Swart E.C."/>
            <person name="Gosai S."/>
            <person name="Prabakaran S."/>
            <person name="Witkowska E."/>
            <person name="Larue G.E."/>
            <person name="Fisher S."/>
            <person name="Freeman R.M."/>
            <person name="Gunawardena J."/>
            <person name="Chu W."/>
            <person name="Stover N.A."/>
            <person name="Gregory B.D."/>
            <person name="Nowacki M."/>
            <person name="Derisi J."/>
            <person name="Roy S.W."/>
            <person name="Marshall W.F."/>
            <person name="Sood P."/>
        </authorList>
    </citation>
    <scope>NUCLEOTIDE SEQUENCE [LARGE SCALE GENOMIC DNA]</scope>
    <source>
        <strain evidence="4">WM001</strain>
    </source>
</reference>
<accession>A0A1R2C5F6</accession>
<dbReference type="InterPro" id="IPR003591">
    <property type="entry name" value="Leu-rich_rpt_typical-subtyp"/>
</dbReference>
<dbReference type="SUPFAM" id="SSF52047">
    <property type="entry name" value="RNI-like"/>
    <property type="match status" value="1"/>
</dbReference>
<evidence type="ECO:0000256" key="2">
    <source>
        <dbReference type="ARBA" id="ARBA00022737"/>
    </source>
</evidence>
<gene>
    <name evidence="4" type="ORF">SteCoe_14697</name>
</gene>
<evidence type="ECO:0000256" key="3">
    <source>
        <dbReference type="SAM" id="MobiDB-lite"/>
    </source>
</evidence>
<dbReference type="PANTHER" id="PTHR18849:SF0">
    <property type="entry name" value="CILIA- AND FLAGELLA-ASSOCIATED PROTEIN 410-RELATED"/>
    <property type="match status" value="1"/>
</dbReference>
<dbReference type="InterPro" id="IPR032675">
    <property type="entry name" value="LRR_dom_sf"/>
</dbReference>
<comment type="caution">
    <text evidence="4">The sequence shown here is derived from an EMBL/GenBank/DDBJ whole genome shotgun (WGS) entry which is preliminary data.</text>
</comment>
<evidence type="ECO:0000313" key="5">
    <source>
        <dbReference type="Proteomes" id="UP000187209"/>
    </source>
</evidence>
<dbReference type="PROSITE" id="PS51450">
    <property type="entry name" value="LRR"/>
    <property type="match status" value="1"/>
</dbReference>
<dbReference type="AlphaFoldDB" id="A0A1R2C5F6"/>
<name>A0A1R2C5F6_9CILI</name>
<organism evidence="4 5">
    <name type="scientific">Stentor coeruleus</name>
    <dbReference type="NCBI Taxonomy" id="5963"/>
    <lineage>
        <taxon>Eukaryota</taxon>
        <taxon>Sar</taxon>
        <taxon>Alveolata</taxon>
        <taxon>Ciliophora</taxon>
        <taxon>Postciliodesmatophora</taxon>
        <taxon>Heterotrichea</taxon>
        <taxon>Heterotrichida</taxon>
        <taxon>Stentoridae</taxon>
        <taxon>Stentor</taxon>
    </lineage>
</organism>
<dbReference type="OrthoDB" id="660555at2759"/>
<feature type="region of interest" description="Disordered" evidence="3">
    <location>
        <begin position="297"/>
        <end position="316"/>
    </location>
</feature>
<dbReference type="SMART" id="SM00369">
    <property type="entry name" value="LRR_TYP"/>
    <property type="match status" value="4"/>
</dbReference>
<dbReference type="Proteomes" id="UP000187209">
    <property type="component" value="Unassembled WGS sequence"/>
</dbReference>
<keyword evidence="5" id="KW-1185">Reference proteome</keyword>
<evidence type="ECO:0000313" key="4">
    <source>
        <dbReference type="EMBL" id="OMJ84211.1"/>
    </source>
</evidence>
<dbReference type="InterPro" id="IPR001611">
    <property type="entry name" value="Leu-rich_rpt"/>
</dbReference>
<protein>
    <submittedName>
        <fullName evidence="4">Uncharacterized protein</fullName>
    </submittedName>
</protein>
<dbReference type="PANTHER" id="PTHR18849">
    <property type="entry name" value="LEUCINE RICH REPEAT PROTEIN"/>
    <property type="match status" value="1"/>
</dbReference>
<dbReference type="Gene3D" id="3.80.10.10">
    <property type="entry name" value="Ribonuclease Inhibitor"/>
    <property type="match status" value="1"/>
</dbReference>
<keyword evidence="2" id="KW-0677">Repeat</keyword>
<dbReference type="EMBL" id="MPUH01000276">
    <property type="protein sequence ID" value="OMJ84211.1"/>
    <property type="molecule type" value="Genomic_DNA"/>
</dbReference>
<sequence>METPMTCMKKLVLDNNRITSLNVTNFPNLEHISCVENNLTEFFGLTSLQNLTHFYADGNDLTELPSLTRVRFMSIAHNRLSGLANFPSLEVLNASYNCIEVIQKVGFCVKELFVAHNILTTLPFGMKRLEVLDVSHNNVRKLSFLVGCNRLKVLYAGFNDINIREEVIKCLVKCPLIEADLGFTFEDGFYYEFLRFFPLLIKFGNKKVMEEDRKKAQGSEEIVEFKSFDNEKVWEKPRVLSLEIPEIVVKTEKYKGNMKKKVGKNTNEGNDEIKSLKVLTISPNNSIEVVNKNSEKTQARWPVDSPRNTHLEPSHTESFSIFPNKTVEENFHSGNDESRKSVLNDQINDMCKSIVSQVHQSISEKFEELAKTKSKHHLHRCRHHCKHRKPKLATTLTVDIDAPPIAVKKNPLISNAKNHTPISSKSSRHTIIEKEFNFSPDLESDKYSTISKYSITPSSFLGKSITENLLKYATIPTRPILKSECNSALVTILSKKTKECQCLIAYFGQKNLRVKEVKKTFTFSLMKGKSFSDFGFFYTEESELMSILYCNHGFGNREVTLHKNLDQSFCTVLMCLTNLDELREIYKDTYQTEFKNVAIPVYMVSYSNFS</sequence>
<evidence type="ECO:0000256" key="1">
    <source>
        <dbReference type="ARBA" id="ARBA00022614"/>
    </source>
</evidence>
<proteinExistence type="predicted"/>